<sequence length="60" mass="6479">MPRSRSFFLMYEFQKFLTSLSVLPGSCAAICDHLVHAQPCPSASRPVAAGAVQQRADGLN</sequence>
<keyword evidence="2" id="KW-1185">Reference proteome</keyword>
<dbReference type="HOGENOM" id="CLU_2945408_0_0_1"/>
<dbReference type="AlphaFoldDB" id="J3LP54"/>
<reference evidence="1" key="1">
    <citation type="journal article" date="2013" name="Nat. Commun.">
        <title>Whole-genome sequencing of Oryza brachyantha reveals mechanisms underlying Oryza genome evolution.</title>
        <authorList>
            <person name="Chen J."/>
            <person name="Huang Q."/>
            <person name="Gao D."/>
            <person name="Wang J."/>
            <person name="Lang Y."/>
            <person name="Liu T."/>
            <person name="Li B."/>
            <person name="Bai Z."/>
            <person name="Luis Goicoechea J."/>
            <person name="Liang C."/>
            <person name="Chen C."/>
            <person name="Zhang W."/>
            <person name="Sun S."/>
            <person name="Liao Y."/>
            <person name="Zhang X."/>
            <person name="Yang L."/>
            <person name="Song C."/>
            <person name="Wang M."/>
            <person name="Shi J."/>
            <person name="Liu G."/>
            <person name="Liu J."/>
            <person name="Zhou H."/>
            <person name="Zhou W."/>
            <person name="Yu Q."/>
            <person name="An N."/>
            <person name="Chen Y."/>
            <person name="Cai Q."/>
            <person name="Wang B."/>
            <person name="Liu B."/>
            <person name="Min J."/>
            <person name="Huang Y."/>
            <person name="Wu H."/>
            <person name="Li Z."/>
            <person name="Zhang Y."/>
            <person name="Yin Y."/>
            <person name="Song W."/>
            <person name="Jiang J."/>
            <person name="Jackson S.A."/>
            <person name="Wing R.A."/>
            <person name="Wang J."/>
            <person name="Chen M."/>
        </authorList>
    </citation>
    <scope>NUCLEOTIDE SEQUENCE [LARGE SCALE GENOMIC DNA]</scope>
    <source>
        <strain evidence="1">cv. IRGC 101232</strain>
    </source>
</reference>
<dbReference type="Proteomes" id="UP000006038">
    <property type="component" value="Chromosome 3"/>
</dbReference>
<evidence type="ECO:0000313" key="2">
    <source>
        <dbReference type="Proteomes" id="UP000006038"/>
    </source>
</evidence>
<dbReference type="EnsemblPlants" id="OB03G28300.1">
    <property type="protein sequence ID" value="OB03G28300.1"/>
    <property type="gene ID" value="OB03G28300"/>
</dbReference>
<protein>
    <submittedName>
        <fullName evidence="1">Uncharacterized protein</fullName>
    </submittedName>
</protein>
<name>J3LP54_ORYBR</name>
<organism evidence="1">
    <name type="scientific">Oryza brachyantha</name>
    <name type="common">malo sina</name>
    <dbReference type="NCBI Taxonomy" id="4533"/>
    <lineage>
        <taxon>Eukaryota</taxon>
        <taxon>Viridiplantae</taxon>
        <taxon>Streptophyta</taxon>
        <taxon>Embryophyta</taxon>
        <taxon>Tracheophyta</taxon>
        <taxon>Spermatophyta</taxon>
        <taxon>Magnoliopsida</taxon>
        <taxon>Liliopsida</taxon>
        <taxon>Poales</taxon>
        <taxon>Poaceae</taxon>
        <taxon>BOP clade</taxon>
        <taxon>Oryzoideae</taxon>
        <taxon>Oryzeae</taxon>
        <taxon>Oryzinae</taxon>
        <taxon>Oryza</taxon>
    </lineage>
</organism>
<dbReference type="Gramene" id="OB03G28300.1">
    <property type="protein sequence ID" value="OB03G28300.1"/>
    <property type="gene ID" value="OB03G28300"/>
</dbReference>
<reference evidence="1" key="2">
    <citation type="submission" date="2013-04" db="UniProtKB">
        <authorList>
            <consortium name="EnsemblPlants"/>
        </authorList>
    </citation>
    <scope>IDENTIFICATION</scope>
</reference>
<accession>J3LP54</accession>
<proteinExistence type="predicted"/>
<evidence type="ECO:0000313" key="1">
    <source>
        <dbReference type="EnsemblPlants" id="OB03G28300.1"/>
    </source>
</evidence>